<protein>
    <submittedName>
        <fullName evidence="2">Uncharacterized protein</fullName>
    </submittedName>
</protein>
<keyword evidence="1" id="KW-0472">Membrane</keyword>
<feature type="transmembrane region" description="Helical" evidence="1">
    <location>
        <begin position="6"/>
        <end position="24"/>
    </location>
</feature>
<name>A0A0F8YZL2_9ZZZZ</name>
<keyword evidence="1" id="KW-1133">Transmembrane helix</keyword>
<accession>A0A0F8YZL2</accession>
<dbReference type="EMBL" id="LAZR01054085">
    <property type="protein sequence ID" value="KKK79315.1"/>
    <property type="molecule type" value="Genomic_DNA"/>
</dbReference>
<dbReference type="AlphaFoldDB" id="A0A0F8YZL2"/>
<sequence length="88" mass="10175">MTWVDVVRTIIMAVAAFVPIYIYMKRQKKDLETNHFQGIEKEILQIRQDIQGLDQTFRREISAVRGKLDGHIAWHLDHPNPGGGMETT</sequence>
<evidence type="ECO:0000256" key="1">
    <source>
        <dbReference type="SAM" id="Phobius"/>
    </source>
</evidence>
<evidence type="ECO:0000313" key="2">
    <source>
        <dbReference type="EMBL" id="KKK79315.1"/>
    </source>
</evidence>
<gene>
    <name evidence="2" type="ORF">LCGC14_2834750</name>
</gene>
<proteinExistence type="predicted"/>
<reference evidence="2" key="1">
    <citation type="journal article" date="2015" name="Nature">
        <title>Complex archaea that bridge the gap between prokaryotes and eukaryotes.</title>
        <authorList>
            <person name="Spang A."/>
            <person name="Saw J.H."/>
            <person name="Jorgensen S.L."/>
            <person name="Zaremba-Niedzwiedzka K."/>
            <person name="Martijn J."/>
            <person name="Lind A.E."/>
            <person name="van Eijk R."/>
            <person name="Schleper C."/>
            <person name="Guy L."/>
            <person name="Ettema T.J."/>
        </authorList>
    </citation>
    <scope>NUCLEOTIDE SEQUENCE</scope>
</reference>
<comment type="caution">
    <text evidence="2">The sequence shown here is derived from an EMBL/GenBank/DDBJ whole genome shotgun (WGS) entry which is preliminary data.</text>
</comment>
<keyword evidence="1" id="KW-0812">Transmembrane</keyword>
<organism evidence="2">
    <name type="scientific">marine sediment metagenome</name>
    <dbReference type="NCBI Taxonomy" id="412755"/>
    <lineage>
        <taxon>unclassified sequences</taxon>
        <taxon>metagenomes</taxon>
        <taxon>ecological metagenomes</taxon>
    </lineage>
</organism>